<comment type="subcellular location">
    <subcellularLocation>
        <location evidence="1">Secreted</location>
        <location evidence="1">Extracellular space</location>
        <location evidence="1">Apoplast</location>
    </subcellularLocation>
</comment>
<dbReference type="EMBL" id="JAHRHJ020000004">
    <property type="protein sequence ID" value="KAH9319446.1"/>
    <property type="molecule type" value="Genomic_DNA"/>
</dbReference>
<keyword evidence="3" id="KW-0052">Apoplast</keyword>
<feature type="chain" id="PRO_5041433547" description="Cupin type-1 domain-containing protein" evidence="11">
    <location>
        <begin position="29"/>
        <end position="146"/>
    </location>
</feature>
<dbReference type="InterPro" id="IPR019780">
    <property type="entry name" value="Germin_Mn-BS"/>
</dbReference>
<dbReference type="Gene3D" id="2.60.120.10">
    <property type="entry name" value="Jelly Rolls"/>
    <property type="match status" value="1"/>
</dbReference>
<evidence type="ECO:0000256" key="4">
    <source>
        <dbReference type="ARBA" id="ARBA00022525"/>
    </source>
</evidence>
<feature type="binding site" evidence="8">
    <location>
        <position position="113"/>
    </location>
    <ligand>
        <name>oxalate</name>
        <dbReference type="ChEBI" id="CHEBI:30623"/>
    </ligand>
</feature>
<evidence type="ECO:0000256" key="9">
    <source>
        <dbReference type="PIRSR" id="PIRSR601929-2"/>
    </source>
</evidence>
<evidence type="ECO:0000313" key="14">
    <source>
        <dbReference type="Proteomes" id="UP000824469"/>
    </source>
</evidence>
<dbReference type="InterPro" id="IPR001929">
    <property type="entry name" value="Germin"/>
</dbReference>
<keyword evidence="5 8" id="KW-0479">Metal-binding</keyword>
<dbReference type="SUPFAM" id="SSF51182">
    <property type="entry name" value="RmlC-like cupins"/>
    <property type="match status" value="1"/>
</dbReference>
<dbReference type="InterPro" id="IPR011051">
    <property type="entry name" value="RmlC_Cupin_sf"/>
</dbReference>
<feature type="binding site" evidence="9">
    <location>
        <position position="123"/>
    </location>
    <ligand>
        <name>Mn(2+)</name>
        <dbReference type="ChEBI" id="CHEBI:29035"/>
    </ligand>
</feature>
<evidence type="ECO:0000259" key="12">
    <source>
        <dbReference type="Pfam" id="PF00190"/>
    </source>
</evidence>
<sequence>MIKMNTASAKTVINCLLWLSIMVAMARASDSDPLQDFCVADLSAGPAKVNGFECKDPDTVKASDFLFKGLSKPGLTNNTFNSKVTSGSVQSFPGLNTLGISMNRVDIAPGGINPPHTHPRATEIVYLMKGTIIAAFVTTNNVLYSQ</sequence>
<dbReference type="Proteomes" id="UP000824469">
    <property type="component" value="Unassembled WGS sequence"/>
</dbReference>
<protein>
    <recommendedName>
        <fullName evidence="12">Cupin type-1 domain-containing protein</fullName>
    </recommendedName>
</protein>
<gene>
    <name evidence="13" type="ORF">KI387_021215</name>
</gene>
<dbReference type="AlphaFoldDB" id="A0AA38LCY4"/>
<keyword evidence="7 8" id="KW-0464">Manganese</keyword>
<evidence type="ECO:0000256" key="8">
    <source>
        <dbReference type="PIRSR" id="PIRSR601929-1"/>
    </source>
</evidence>
<feature type="binding site" evidence="9">
    <location>
        <position position="118"/>
    </location>
    <ligand>
        <name>Mn(2+)</name>
        <dbReference type="ChEBI" id="CHEBI:29035"/>
    </ligand>
</feature>
<evidence type="ECO:0000256" key="7">
    <source>
        <dbReference type="ARBA" id="ARBA00023211"/>
    </source>
</evidence>
<evidence type="ECO:0000256" key="6">
    <source>
        <dbReference type="ARBA" id="ARBA00023157"/>
    </source>
</evidence>
<dbReference type="Pfam" id="PF00190">
    <property type="entry name" value="Cupin_1"/>
    <property type="match status" value="1"/>
</dbReference>
<evidence type="ECO:0000256" key="10">
    <source>
        <dbReference type="PIRSR" id="PIRSR601929-3"/>
    </source>
</evidence>
<dbReference type="GO" id="GO:0048046">
    <property type="term" value="C:apoplast"/>
    <property type="evidence" value="ECO:0007669"/>
    <property type="project" value="UniProtKB-SubCell"/>
</dbReference>
<dbReference type="PROSITE" id="PS00725">
    <property type="entry name" value="GERMIN"/>
    <property type="match status" value="1"/>
</dbReference>
<evidence type="ECO:0000313" key="13">
    <source>
        <dbReference type="EMBL" id="KAH9319446.1"/>
    </source>
</evidence>
<feature type="non-terminal residue" evidence="13">
    <location>
        <position position="1"/>
    </location>
</feature>
<feature type="binding site" evidence="8">
    <location>
        <position position="103"/>
    </location>
    <ligand>
        <name>oxalate</name>
        <dbReference type="ChEBI" id="CHEBI:30623"/>
    </ligand>
</feature>
<feature type="signal peptide" evidence="11">
    <location>
        <begin position="1"/>
        <end position="28"/>
    </location>
</feature>
<reference evidence="13 14" key="1">
    <citation type="journal article" date="2021" name="Nat. Plants">
        <title>The Taxus genome provides insights into paclitaxel biosynthesis.</title>
        <authorList>
            <person name="Xiong X."/>
            <person name="Gou J."/>
            <person name="Liao Q."/>
            <person name="Li Y."/>
            <person name="Zhou Q."/>
            <person name="Bi G."/>
            <person name="Li C."/>
            <person name="Du R."/>
            <person name="Wang X."/>
            <person name="Sun T."/>
            <person name="Guo L."/>
            <person name="Liang H."/>
            <person name="Lu P."/>
            <person name="Wu Y."/>
            <person name="Zhang Z."/>
            <person name="Ro D.K."/>
            <person name="Shang Y."/>
            <person name="Huang S."/>
            <person name="Yan J."/>
        </authorList>
    </citation>
    <scope>NUCLEOTIDE SEQUENCE [LARGE SCALE GENOMIC DNA]</scope>
    <source>
        <strain evidence="13">Ta-2019</strain>
    </source>
</reference>
<dbReference type="InterPro" id="IPR014710">
    <property type="entry name" value="RmlC-like_jellyroll"/>
</dbReference>
<evidence type="ECO:0000256" key="2">
    <source>
        <dbReference type="ARBA" id="ARBA00007456"/>
    </source>
</evidence>
<comment type="caution">
    <text evidence="13">The sequence shown here is derived from an EMBL/GenBank/DDBJ whole genome shotgun (WGS) entry which is preliminary data.</text>
</comment>
<dbReference type="GO" id="GO:0030145">
    <property type="term" value="F:manganese ion binding"/>
    <property type="evidence" value="ECO:0007669"/>
    <property type="project" value="InterPro"/>
</dbReference>
<dbReference type="CDD" id="cd02241">
    <property type="entry name" value="cupin_OxOx"/>
    <property type="match status" value="1"/>
</dbReference>
<evidence type="ECO:0000256" key="5">
    <source>
        <dbReference type="ARBA" id="ARBA00022723"/>
    </source>
</evidence>
<dbReference type="PANTHER" id="PTHR31238">
    <property type="entry name" value="GERMIN-LIKE PROTEIN SUBFAMILY 3 MEMBER 3"/>
    <property type="match status" value="1"/>
</dbReference>
<feature type="binding site" evidence="8">
    <location>
        <position position="118"/>
    </location>
    <ligand>
        <name>oxalate</name>
        <dbReference type="ChEBI" id="CHEBI:30623"/>
    </ligand>
</feature>
<name>A0AA38LCY4_TAXCH</name>
<keyword evidence="11" id="KW-0732">Signal</keyword>
<proteinExistence type="inferred from homology"/>
<dbReference type="OMA" id="GFECKDP"/>
<evidence type="ECO:0000256" key="11">
    <source>
        <dbReference type="SAM" id="SignalP"/>
    </source>
</evidence>
<comment type="similarity">
    <text evidence="2">Belongs to the germin family.</text>
</comment>
<keyword evidence="4" id="KW-0964">Secreted</keyword>
<keyword evidence="6 10" id="KW-1015">Disulfide bond</keyword>
<keyword evidence="14" id="KW-1185">Reference proteome</keyword>
<dbReference type="InterPro" id="IPR006045">
    <property type="entry name" value="Cupin_1"/>
</dbReference>
<feature type="binding site" evidence="9">
    <location>
        <position position="116"/>
    </location>
    <ligand>
        <name>Mn(2+)</name>
        <dbReference type="ChEBI" id="CHEBI:29035"/>
    </ligand>
</feature>
<organism evidence="13 14">
    <name type="scientific">Taxus chinensis</name>
    <name type="common">Chinese yew</name>
    <name type="synonym">Taxus wallichiana var. chinensis</name>
    <dbReference type="NCBI Taxonomy" id="29808"/>
    <lineage>
        <taxon>Eukaryota</taxon>
        <taxon>Viridiplantae</taxon>
        <taxon>Streptophyta</taxon>
        <taxon>Embryophyta</taxon>
        <taxon>Tracheophyta</taxon>
        <taxon>Spermatophyta</taxon>
        <taxon>Pinopsida</taxon>
        <taxon>Pinidae</taxon>
        <taxon>Conifers II</taxon>
        <taxon>Cupressales</taxon>
        <taxon>Taxaceae</taxon>
        <taxon>Taxus</taxon>
    </lineage>
</organism>
<accession>A0AA38LCY4</accession>
<feature type="binding site" evidence="8">
    <location>
        <position position="123"/>
    </location>
    <ligand>
        <name>oxalate</name>
        <dbReference type="ChEBI" id="CHEBI:30623"/>
    </ligand>
</feature>
<feature type="disulfide bond" evidence="10">
    <location>
        <begin position="38"/>
        <end position="54"/>
    </location>
</feature>
<evidence type="ECO:0000256" key="1">
    <source>
        <dbReference type="ARBA" id="ARBA00004271"/>
    </source>
</evidence>
<feature type="domain" description="Cupin type-1" evidence="12">
    <location>
        <begin position="69"/>
        <end position="141"/>
    </location>
</feature>
<evidence type="ECO:0000256" key="3">
    <source>
        <dbReference type="ARBA" id="ARBA00022523"/>
    </source>
</evidence>